<name>A0AAW0F3K8_9TRYP</name>
<feature type="compositionally biased region" description="Low complexity" evidence="1">
    <location>
        <begin position="756"/>
        <end position="775"/>
    </location>
</feature>
<gene>
    <name evidence="2" type="ORF">NESM_000092700</name>
</gene>
<feature type="region of interest" description="Disordered" evidence="1">
    <location>
        <begin position="664"/>
        <end position="683"/>
    </location>
</feature>
<protein>
    <submittedName>
        <fullName evidence="2">Uncharacterized protein</fullName>
    </submittedName>
</protein>
<comment type="caution">
    <text evidence="2">The sequence shown here is derived from an EMBL/GenBank/DDBJ whole genome shotgun (WGS) entry which is preliminary data.</text>
</comment>
<sequence length="991" mass="103497">MSSAAAAQLLRLLDGYVATDLDGQARKLMPNGSGTSARCSHTVALDAAEALALVPFSVAAGRHGESAASSFLLYLGDVVGRHLRAFISDISIGPSFADLRTAAARRCRGADDDGTHLSGRFDEDVHRGGGGPCVTLVAWTALEVYRLLAQDAESALRSRRSAGGSTCADAGVRTDVYVQWEREVRELAPAAVASMPWCDAADTGAGTSSGDQWREALRTVSAAASARLGDVAAAHPNLLYEMMCTEVLPAMLQRLQGCDDRSGRAAALARVHERLQRAPPRHDAERLQPVSSLFADAVVLLLGGAAEALVDSGGRVGLWTSGDGTTAHAAATPAHTSAIVAAAIGDRTAASLLGPAHRWIESIIPGRTSAEPPLLLPEEVRTEAVTHALDVCMRAVQLVSFPLCDGGDAEAPLSLASCGTAGGWLVPSTSSPLHVRTMPGFGVRRQRRAVVLPGLSIAATRVRSLAADCPQRTRAGAAPTPDAAVPAGTCVWSPAHALERRLSWTEEQQLSASAVASCCDDTHAPFTPVSAVGESHLRPVALLVLFESLPTDAVALVQLRAALDAEARVGWVVLVVQASVPKAAQLCVEEGWGTETRPVLLLSAVGRWGLQQLALRFAVQPNTAATDVRALRGVRRSCGGVGRVTPRRPRRVCGVAALPLRGQEYARPSSTSSDGSAVASPRDRSLRHTRYALGWSEAREHYLFIVGECDDDGDGDAAVSRSDAPAPPPSSPPASPSPPLPAMSMYLRSDAEETLSSEATDTASGGSSSSSSSSAFSDSITAAEAREALLPVWCGDAGVPVIPFVVSSVLVGAATRGAQQELLYSVCYHWRLLLHLLLLPEPLGRPVRMGGERGAVVTAIQTLDALQRQPANTSASPAAAAVTATGAPVRDRVLSALKDALLSHELLALQHGPAARTAEAAWEAIFPRPHATPDEAREADGTDSPVESWLAVQSALLALADCVGELSRTVVLGGGTVESGEAHRPFFFPMV</sequence>
<proteinExistence type="predicted"/>
<organism evidence="2 3">
    <name type="scientific">Novymonas esmeraldas</name>
    <dbReference type="NCBI Taxonomy" id="1808958"/>
    <lineage>
        <taxon>Eukaryota</taxon>
        <taxon>Discoba</taxon>
        <taxon>Euglenozoa</taxon>
        <taxon>Kinetoplastea</taxon>
        <taxon>Metakinetoplastina</taxon>
        <taxon>Trypanosomatida</taxon>
        <taxon>Trypanosomatidae</taxon>
        <taxon>Novymonas</taxon>
    </lineage>
</organism>
<accession>A0AAW0F3K8</accession>
<dbReference type="Proteomes" id="UP001430356">
    <property type="component" value="Unassembled WGS sequence"/>
</dbReference>
<dbReference type="AlphaFoldDB" id="A0AAW0F3K8"/>
<feature type="region of interest" description="Disordered" evidence="1">
    <location>
        <begin position="714"/>
        <end position="775"/>
    </location>
</feature>
<feature type="compositionally biased region" description="Low complexity" evidence="1">
    <location>
        <begin position="669"/>
        <end position="680"/>
    </location>
</feature>
<reference evidence="2 3" key="1">
    <citation type="journal article" date="2021" name="MBio">
        <title>A New Model Trypanosomatid, Novymonas esmeraldas: Genomic Perception of Its 'Candidatus Pandoraea novymonadis' Endosymbiont.</title>
        <authorList>
            <person name="Zakharova A."/>
            <person name="Saura A."/>
            <person name="Butenko A."/>
            <person name="Podesvova L."/>
            <person name="Warmusova S."/>
            <person name="Kostygov A.Y."/>
            <person name="Nenarokova A."/>
            <person name="Lukes J."/>
            <person name="Opperdoes F.R."/>
            <person name="Yurchenko V."/>
        </authorList>
    </citation>
    <scope>NUCLEOTIDE SEQUENCE [LARGE SCALE GENOMIC DNA]</scope>
    <source>
        <strain evidence="2 3">E262AT.01</strain>
    </source>
</reference>
<evidence type="ECO:0000313" key="3">
    <source>
        <dbReference type="Proteomes" id="UP001430356"/>
    </source>
</evidence>
<dbReference type="EMBL" id="JAECZO010000005">
    <property type="protein sequence ID" value="KAK7200386.1"/>
    <property type="molecule type" value="Genomic_DNA"/>
</dbReference>
<evidence type="ECO:0000256" key="1">
    <source>
        <dbReference type="SAM" id="MobiDB-lite"/>
    </source>
</evidence>
<feature type="compositionally biased region" description="Pro residues" evidence="1">
    <location>
        <begin position="725"/>
        <end position="741"/>
    </location>
</feature>
<keyword evidence="3" id="KW-1185">Reference proteome</keyword>
<evidence type="ECO:0000313" key="2">
    <source>
        <dbReference type="EMBL" id="KAK7200386.1"/>
    </source>
</evidence>